<keyword evidence="4" id="KW-0813">Transport</keyword>
<evidence type="ECO:0000256" key="1">
    <source>
        <dbReference type="ARBA" id="ARBA00022729"/>
    </source>
</evidence>
<dbReference type="RefSeq" id="WP_354697406.1">
    <property type="nucleotide sequence ID" value="NZ_CP114014.1"/>
</dbReference>
<feature type="domain" description="Calx-beta" evidence="7">
    <location>
        <begin position="150"/>
        <end position="252"/>
    </location>
</feature>
<evidence type="ECO:0000256" key="4">
    <source>
        <dbReference type="ARBA" id="ARBA00023065"/>
    </source>
</evidence>
<keyword evidence="4" id="KW-0406">Ion transport</keyword>
<reference evidence="8" key="1">
    <citation type="submission" date="2022-12" db="EMBL/GenBank/DDBJ databases">
        <title>Paraconexibacter alkalitolerans sp. nov. and Baekduia alba sp. nov., isolated from soil and emended description of the genera Paraconexibacter (Chun et al., 2020) and Baekduia (An et al., 2020).</title>
        <authorList>
            <person name="Vieira S."/>
            <person name="Huber K.J."/>
            <person name="Geppert A."/>
            <person name="Wolf J."/>
            <person name="Neumann-Schaal M."/>
            <person name="Muesken M."/>
            <person name="Overmann J."/>
        </authorList>
    </citation>
    <scope>NUCLEOTIDE SEQUENCE</scope>
    <source>
        <strain evidence="8">AEG42_29</strain>
    </source>
</reference>
<dbReference type="SUPFAM" id="SSF141072">
    <property type="entry name" value="CalX-like"/>
    <property type="match status" value="3"/>
</dbReference>
<keyword evidence="2" id="KW-0677">Repeat</keyword>
<dbReference type="PANTHER" id="PTHR11878:SF65">
    <property type="entry name" value="NA_CA-EXCHANGE PROTEIN, ISOFORM G"/>
    <property type="match status" value="1"/>
</dbReference>
<keyword evidence="1 6" id="KW-0732">Signal</keyword>
<dbReference type="InterPro" id="IPR003644">
    <property type="entry name" value="Calx_beta"/>
</dbReference>
<evidence type="ECO:0000256" key="2">
    <source>
        <dbReference type="ARBA" id="ARBA00022737"/>
    </source>
</evidence>
<dbReference type="SMART" id="SM00237">
    <property type="entry name" value="Calx_beta"/>
    <property type="match status" value="2"/>
</dbReference>
<protein>
    <recommendedName>
        <fullName evidence="7">Calx-beta domain-containing protein</fullName>
    </recommendedName>
</protein>
<gene>
    <name evidence="8" type="ORF">DSM112329_03032</name>
</gene>
<dbReference type="KEGG" id="parq:DSM112329_03032"/>
<feature type="compositionally biased region" description="Low complexity" evidence="5">
    <location>
        <begin position="155"/>
        <end position="172"/>
    </location>
</feature>
<evidence type="ECO:0000256" key="6">
    <source>
        <dbReference type="SAM" id="SignalP"/>
    </source>
</evidence>
<dbReference type="InterPro" id="IPR038081">
    <property type="entry name" value="CalX-like_sf"/>
</dbReference>
<dbReference type="EMBL" id="CP114014">
    <property type="protein sequence ID" value="XAY06169.1"/>
    <property type="molecule type" value="Genomic_DNA"/>
</dbReference>
<dbReference type="GO" id="GO:0007154">
    <property type="term" value="P:cell communication"/>
    <property type="evidence" value="ECO:0007669"/>
    <property type="project" value="InterPro"/>
</dbReference>
<accession>A0AAU7AWY9</accession>
<evidence type="ECO:0000256" key="5">
    <source>
        <dbReference type="SAM" id="MobiDB-lite"/>
    </source>
</evidence>
<evidence type="ECO:0000259" key="7">
    <source>
        <dbReference type="SMART" id="SM00237"/>
    </source>
</evidence>
<dbReference type="Gene3D" id="2.60.40.2030">
    <property type="match status" value="3"/>
</dbReference>
<feature type="chain" id="PRO_5043470328" description="Calx-beta domain-containing protein" evidence="6">
    <location>
        <begin position="41"/>
        <end position="537"/>
    </location>
</feature>
<dbReference type="GO" id="GO:0030001">
    <property type="term" value="P:metal ion transport"/>
    <property type="evidence" value="ECO:0007669"/>
    <property type="project" value="TreeGrafter"/>
</dbReference>
<evidence type="ECO:0000256" key="3">
    <source>
        <dbReference type="ARBA" id="ARBA00022837"/>
    </source>
</evidence>
<dbReference type="GO" id="GO:0016020">
    <property type="term" value="C:membrane"/>
    <property type="evidence" value="ECO:0007669"/>
    <property type="project" value="InterPro"/>
</dbReference>
<evidence type="ECO:0000313" key="8">
    <source>
        <dbReference type="EMBL" id="XAY06169.1"/>
    </source>
</evidence>
<feature type="compositionally biased region" description="Low complexity" evidence="5">
    <location>
        <begin position="390"/>
        <end position="403"/>
    </location>
</feature>
<feature type="domain" description="Calx-beta" evidence="7">
    <location>
        <begin position="267"/>
        <end position="367"/>
    </location>
</feature>
<feature type="signal peptide" evidence="6">
    <location>
        <begin position="1"/>
        <end position="40"/>
    </location>
</feature>
<feature type="region of interest" description="Disordered" evidence="5">
    <location>
        <begin position="389"/>
        <end position="423"/>
    </location>
</feature>
<proteinExistence type="predicted"/>
<dbReference type="PANTHER" id="PTHR11878">
    <property type="entry name" value="SODIUM/CALCIUM EXCHANGER"/>
    <property type="match status" value="1"/>
</dbReference>
<dbReference type="Pfam" id="PF03160">
    <property type="entry name" value="Calx-beta"/>
    <property type="match status" value="3"/>
</dbReference>
<organism evidence="8">
    <name type="scientific">Paraconexibacter sp. AEG42_29</name>
    <dbReference type="NCBI Taxonomy" id="2997339"/>
    <lineage>
        <taxon>Bacteria</taxon>
        <taxon>Bacillati</taxon>
        <taxon>Actinomycetota</taxon>
        <taxon>Thermoleophilia</taxon>
        <taxon>Solirubrobacterales</taxon>
        <taxon>Paraconexibacteraceae</taxon>
        <taxon>Paraconexibacter</taxon>
    </lineage>
</organism>
<feature type="region of interest" description="Disordered" evidence="5">
    <location>
        <begin position="155"/>
        <end position="174"/>
    </location>
</feature>
<keyword evidence="3" id="KW-0106">Calcium</keyword>
<sequence length="537" mass="52978">MQSQTRAGMARSGGGRGYRVVLLALAMALGGVVGTAPAQAASGVFAAATATAAETNADQTLNLAVNGTCGPLEGDVTYDVTLTPGTASPADVVLPASSSTVTIDCGGLLPSSPKTQIPVTIKGDTLDEADETFTVSFATAAAPTTAVSTTTVTITDEDPTPTVTTAAPTAAGEGTGTAGTGLVFPVTLSAASGRAVTVAYATSDGTAIAGTDYTATTGTLTIPAGTTTGTVTVPVTADAIDEDDETLTLRLSAPANASLAAAGTEVATGTITDDDTATITIGGARVDEGAAGAQTAVNLVVGLSTPSAKAVSVKYATVDGTATAGSDYTAASGTLTIAAGEPGGLVAVTVTGDATAEPDEIFGVTLSEPAGAAIATNGGTAPVVIRNDDATPPGSTATPPGTGVISEPGKTGSLPPVDSSEGKAPIKLGKLNFKRATSALRYDVRCPEGAGRCKGNVTVFTVPILKSKVKALRTERKIGSKRFDLAAGQTVTLSYTLSAAAKRWLKEAKTYKVIAYGVSTSTTFGVSTAKNTGTLKR</sequence>
<dbReference type="AlphaFoldDB" id="A0AAU7AWY9"/>
<name>A0AAU7AWY9_9ACTN</name>
<dbReference type="InterPro" id="IPR051171">
    <property type="entry name" value="CaCA"/>
</dbReference>